<keyword evidence="2" id="KW-1185">Reference proteome</keyword>
<accession>A0A9W6TXM1</accession>
<reference evidence="1" key="1">
    <citation type="submission" date="2023-04" db="EMBL/GenBank/DDBJ databases">
        <title>Phytophthora fragariaefolia NBRC 109709.</title>
        <authorList>
            <person name="Ichikawa N."/>
            <person name="Sato H."/>
            <person name="Tonouchi N."/>
        </authorList>
    </citation>
    <scope>NUCLEOTIDE SEQUENCE</scope>
    <source>
        <strain evidence="1">NBRC 109709</strain>
    </source>
</reference>
<dbReference type="AlphaFoldDB" id="A0A9W6TXM1"/>
<protein>
    <submittedName>
        <fullName evidence="1">Unnamed protein product</fullName>
    </submittedName>
</protein>
<dbReference type="EMBL" id="BSXT01000219">
    <property type="protein sequence ID" value="GMF21153.1"/>
    <property type="molecule type" value="Genomic_DNA"/>
</dbReference>
<organism evidence="1 2">
    <name type="scientific">Phytophthora fragariaefolia</name>
    <dbReference type="NCBI Taxonomy" id="1490495"/>
    <lineage>
        <taxon>Eukaryota</taxon>
        <taxon>Sar</taxon>
        <taxon>Stramenopiles</taxon>
        <taxon>Oomycota</taxon>
        <taxon>Peronosporomycetes</taxon>
        <taxon>Peronosporales</taxon>
        <taxon>Peronosporaceae</taxon>
        <taxon>Phytophthora</taxon>
    </lineage>
</organism>
<evidence type="ECO:0000313" key="1">
    <source>
        <dbReference type="EMBL" id="GMF21153.1"/>
    </source>
</evidence>
<sequence length="143" mass="16305">MERVKLPPTKPVLQDDDLVRALPKEILRKCDAKVSASRKGLAERDVVVEIAGIGVFSTDTLVVMKRYHRAITPVRQVKSAEKWVATVNFTIAIEASFRVVEDQSLPAKLRDLKLQSNEIRRRAFRSTTLKLTTTFYYRWTSSA</sequence>
<proteinExistence type="predicted"/>
<dbReference type="Proteomes" id="UP001165121">
    <property type="component" value="Unassembled WGS sequence"/>
</dbReference>
<evidence type="ECO:0000313" key="2">
    <source>
        <dbReference type="Proteomes" id="UP001165121"/>
    </source>
</evidence>
<gene>
    <name evidence="1" type="ORF">Pfra01_000272900</name>
</gene>
<comment type="caution">
    <text evidence="1">The sequence shown here is derived from an EMBL/GenBank/DDBJ whole genome shotgun (WGS) entry which is preliminary data.</text>
</comment>
<dbReference type="OrthoDB" id="93786at2759"/>
<name>A0A9W6TXM1_9STRA</name>